<organism evidence="1 2">
    <name type="scientific">Mycobacterium simiae</name>
    <name type="common">Mycobacterium habana</name>
    <dbReference type="NCBI Taxonomy" id="1784"/>
    <lineage>
        <taxon>Bacteria</taxon>
        <taxon>Bacillati</taxon>
        <taxon>Actinomycetota</taxon>
        <taxon>Actinomycetes</taxon>
        <taxon>Mycobacteriales</taxon>
        <taxon>Mycobacteriaceae</taxon>
        <taxon>Mycobacterium</taxon>
        <taxon>Mycobacterium simiae complex</taxon>
    </lineage>
</organism>
<protein>
    <submittedName>
        <fullName evidence="1">Uncharacterized protein</fullName>
    </submittedName>
</protein>
<name>A0A1X0Y7M0_MYCSI</name>
<accession>A0A1X0Y7M0</accession>
<comment type="caution">
    <text evidence="1">The sequence shown here is derived from an EMBL/GenBank/DDBJ whole genome shotgun (WGS) entry which is preliminary data.</text>
</comment>
<dbReference type="AlphaFoldDB" id="A0A1X0Y7M0"/>
<dbReference type="RefSeq" id="WP_044509618.1">
    <property type="nucleotide sequence ID" value="NZ_AP022568.1"/>
</dbReference>
<keyword evidence="2" id="KW-1185">Reference proteome</keyword>
<evidence type="ECO:0000313" key="2">
    <source>
        <dbReference type="Proteomes" id="UP000193040"/>
    </source>
</evidence>
<sequence>MPYFTKTLRVATVGTFATGLCCLGIATATADTTGSSSDVNTLASSLAKGYGLNNCESAELTGAEIAELHCGQNPDSSGPASAVYQLFKSGNDLSGAYATNLKDVTLASCSGSGTSAPGPWHQGSSEQAGGQMACGTYKGVSLVLWTVDGKNVLGSVFSKADVPTLYKWWQANA</sequence>
<dbReference type="EMBL" id="MZZM01000016">
    <property type="protein sequence ID" value="ORJ61082.1"/>
    <property type="molecule type" value="Genomic_DNA"/>
</dbReference>
<evidence type="ECO:0000313" key="1">
    <source>
        <dbReference type="EMBL" id="ORJ61082.1"/>
    </source>
</evidence>
<dbReference type="Proteomes" id="UP000193040">
    <property type="component" value="Unassembled WGS sequence"/>
</dbReference>
<gene>
    <name evidence="1" type="ORF">B5M45_12660</name>
</gene>
<reference evidence="1 2" key="1">
    <citation type="submission" date="2017-03" db="EMBL/GenBank/DDBJ databases">
        <title>Genomic insights into Mycobacterium simiae human colonization.</title>
        <authorList>
            <person name="Steffani J.L."/>
            <person name="Brunck M.E."/>
            <person name="Cruz E."/>
            <person name="Montiel R."/>
            <person name="Barona F."/>
        </authorList>
    </citation>
    <scope>NUCLEOTIDE SEQUENCE [LARGE SCALE GENOMIC DNA]</scope>
    <source>
        <strain evidence="1 2">MsiGto</strain>
    </source>
</reference>
<proteinExistence type="predicted"/>